<dbReference type="SMART" id="SM00045">
    <property type="entry name" value="DAGKa"/>
    <property type="match status" value="1"/>
</dbReference>
<dbReference type="EMBL" id="MTKT01002214">
    <property type="protein sequence ID" value="OWM81210.1"/>
    <property type="molecule type" value="Genomic_DNA"/>
</dbReference>
<evidence type="ECO:0000313" key="12">
    <source>
        <dbReference type="Proteomes" id="UP000197138"/>
    </source>
</evidence>
<evidence type="ECO:0000256" key="8">
    <source>
        <dbReference type="RuleBase" id="RU361128"/>
    </source>
</evidence>
<gene>
    <name evidence="11" type="ORF">CDL15_Pgr007241</name>
</gene>
<dbReference type="SMART" id="SM00046">
    <property type="entry name" value="DAGKc"/>
    <property type="match status" value="1"/>
</dbReference>
<comment type="caution">
    <text evidence="11">The sequence shown here is derived from an EMBL/GenBank/DDBJ whole genome shotgun (WGS) entry which is preliminary data.</text>
</comment>
<feature type="domain" description="DAGKc" evidence="10">
    <location>
        <begin position="34"/>
        <end position="187"/>
    </location>
</feature>
<protein>
    <recommendedName>
        <fullName evidence="8">Diacylglycerol kinase</fullName>
        <shortName evidence="8">DAG kinase</shortName>
        <ecNumber evidence="8">2.7.1.107</ecNumber>
    </recommendedName>
</protein>
<evidence type="ECO:0000256" key="7">
    <source>
        <dbReference type="ARBA" id="ARBA00023016"/>
    </source>
</evidence>
<organism evidence="11 12">
    <name type="scientific">Punica granatum</name>
    <name type="common">Pomegranate</name>
    <dbReference type="NCBI Taxonomy" id="22663"/>
    <lineage>
        <taxon>Eukaryota</taxon>
        <taxon>Viridiplantae</taxon>
        <taxon>Streptophyta</taxon>
        <taxon>Embryophyta</taxon>
        <taxon>Tracheophyta</taxon>
        <taxon>Spermatophyta</taxon>
        <taxon>Magnoliopsida</taxon>
        <taxon>eudicotyledons</taxon>
        <taxon>Gunneridae</taxon>
        <taxon>Pentapetalae</taxon>
        <taxon>rosids</taxon>
        <taxon>malvids</taxon>
        <taxon>Myrtales</taxon>
        <taxon>Lythraceae</taxon>
        <taxon>Punica</taxon>
    </lineage>
</organism>
<reference evidence="12" key="1">
    <citation type="journal article" date="2017" name="Plant J.">
        <title>The pomegranate (Punica granatum L.) genome and the genomics of punicalagin biosynthesis.</title>
        <authorList>
            <person name="Qin G."/>
            <person name="Xu C."/>
            <person name="Ming R."/>
            <person name="Tang H."/>
            <person name="Guyot R."/>
            <person name="Kramer E.M."/>
            <person name="Hu Y."/>
            <person name="Yi X."/>
            <person name="Qi Y."/>
            <person name="Xu X."/>
            <person name="Gao Z."/>
            <person name="Pan H."/>
            <person name="Jian J."/>
            <person name="Tian Y."/>
            <person name="Yue Z."/>
            <person name="Xu Y."/>
        </authorList>
    </citation>
    <scope>NUCLEOTIDE SEQUENCE [LARGE SCALE GENOMIC DNA]</scope>
    <source>
        <strain evidence="12">cv. Dabenzi</strain>
    </source>
</reference>
<dbReference type="GO" id="GO:0007200">
    <property type="term" value="P:phospholipase C-activating G protein-coupled receptor signaling pathway"/>
    <property type="evidence" value="ECO:0007669"/>
    <property type="project" value="InterPro"/>
</dbReference>
<dbReference type="FunFam" id="3.40.50.10330:FF:000016">
    <property type="entry name" value="Diacylglycerol kinase"/>
    <property type="match status" value="1"/>
</dbReference>
<keyword evidence="6 8" id="KW-0067">ATP-binding</keyword>
<dbReference type="Pfam" id="PF00609">
    <property type="entry name" value="DAGK_acc"/>
    <property type="match status" value="1"/>
</dbReference>
<comment type="subunit">
    <text evidence="2">Monomer.</text>
</comment>
<evidence type="ECO:0000256" key="4">
    <source>
        <dbReference type="ARBA" id="ARBA00022741"/>
    </source>
</evidence>
<accession>A0A218X923</accession>
<dbReference type="InterPro" id="IPR037607">
    <property type="entry name" value="DGK"/>
</dbReference>
<dbReference type="AlphaFoldDB" id="A0A218X923"/>
<dbReference type="Proteomes" id="UP000197138">
    <property type="component" value="Unassembled WGS sequence"/>
</dbReference>
<name>A0A218X923_PUNGR</name>
<evidence type="ECO:0000256" key="1">
    <source>
        <dbReference type="ARBA" id="ARBA00009280"/>
    </source>
</evidence>
<evidence type="ECO:0000256" key="6">
    <source>
        <dbReference type="ARBA" id="ARBA00022840"/>
    </source>
</evidence>
<evidence type="ECO:0000256" key="2">
    <source>
        <dbReference type="ARBA" id="ARBA00011245"/>
    </source>
</evidence>
<evidence type="ECO:0000313" key="11">
    <source>
        <dbReference type="EMBL" id="OWM81210.1"/>
    </source>
</evidence>
<comment type="catalytic activity">
    <reaction evidence="8">
        <text>a 1,2-diacyl-sn-glycerol + ATP = a 1,2-diacyl-sn-glycero-3-phosphate + ADP + H(+)</text>
        <dbReference type="Rhea" id="RHEA:10272"/>
        <dbReference type="ChEBI" id="CHEBI:15378"/>
        <dbReference type="ChEBI" id="CHEBI:17815"/>
        <dbReference type="ChEBI" id="CHEBI:30616"/>
        <dbReference type="ChEBI" id="CHEBI:58608"/>
        <dbReference type="ChEBI" id="CHEBI:456216"/>
        <dbReference type="EC" id="2.7.1.107"/>
    </reaction>
</comment>
<dbReference type="InterPro" id="IPR000756">
    <property type="entry name" value="Diacylglycerol_kin_accessory"/>
</dbReference>
<dbReference type="Gene3D" id="3.40.50.10330">
    <property type="entry name" value="Probable inorganic polyphosphate/atp-NAD kinase, domain 1"/>
    <property type="match status" value="1"/>
</dbReference>
<dbReference type="Pfam" id="PF00781">
    <property type="entry name" value="DAGK_cat"/>
    <property type="match status" value="1"/>
</dbReference>
<dbReference type="PROSITE" id="PS50146">
    <property type="entry name" value="DAGK"/>
    <property type="match status" value="1"/>
</dbReference>
<dbReference type="InterPro" id="IPR001206">
    <property type="entry name" value="Diacylglycerol_kinase_cat_dom"/>
</dbReference>
<comment type="similarity">
    <text evidence="1 8">Belongs to the eukaryotic diacylglycerol kinase family.</text>
</comment>
<evidence type="ECO:0000259" key="10">
    <source>
        <dbReference type="PROSITE" id="PS50146"/>
    </source>
</evidence>
<dbReference type="GO" id="GO:0005524">
    <property type="term" value="F:ATP binding"/>
    <property type="evidence" value="ECO:0007669"/>
    <property type="project" value="UniProtKB-KW"/>
</dbReference>
<dbReference type="GO" id="GO:0016020">
    <property type="term" value="C:membrane"/>
    <property type="evidence" value="ECO:0007669"/>
    <property type="project" value="TreeGrafter"/>
</dbReference>
<sequence>MGGSSESEDFLKDYWIPDYVLGLAGPVAENGSHLPACPVIVFINSKSGGQLGGDLLASCRSLLNKNQVFDLGERAPDEVLQHLYLTLERLKHDGDALAGEIQRRLRIIVAGGDGTANWLLGVVSDLRLPQPPPIATVPLGTGNNLPFSFGWGKKNQATNKQSAMSFLNQVKTAKKMKLDGWRIIMRMKTPEQGSYDPIAPGEKISSLHAFKRVPDADKLNMARRIPHISRQILELLYHRLDLISCQGEMAKAENFSNGMDAQVSYAFHSKRELHPEKYKKQLVNQSTYLKLGCTQGWFCASIFHPSSQNIAKLAKVRILRRNGLWEYLHIPQSIRSIVCLNLPSFSGGLNPWGTPDPKKSRERDLTPPFVDDGLIEIVGFRDAWHGLILLAPKGHGTRLAQTSRVQFEVRKGARDHTYMRIDGEPWKQPLPVDHDIVIVDISHCGQVKMLATHLSHCESASDPSSPITYPDEDDHEKQQI</sequence>
<evidence type="ECO:0000256" key="5">
    <source>
        <dbReference type="ARBA" id="ARBA00022777"/>
    </source>
</evidence>
<dbReference type="PANTHER" id="PTHR11255:SF29">
    <property type="entry name" value="DIACYLGLYCEROL KINASE"/>
    <property type="match status" value="1"/>
</dbReference>
<evidence type="ECO:0000256" key="9">
    <source>
        <dbReference type="SAM" id="MobiDB-lite"/>
    </source>
</evidence>
<evidence type="ECO:0000256" key="3">
    <source>
        <dbReference type="ARBA" id="ARBA00022679"/>
    </source>
</evidence>
<dbReference type="InterPro" id="IPR017438">
    <property type="entry name" value="ATP-NAD_kinase_N"/>
</dbReference>
<dbReference type="SUPFAM" id="SSF111331">
    <property type="entry name" value="NAD kinase/diacylglycerol kinase-like"/>
    <property type="match status" value="1"/>
</dbReference>
<feature type="region of interest" description="Disordered" evidence="9">
    <location>
        <begin position="458"/>
        <end position="480"/>
    </location>
</feature>
<dbReference type="EC" id="2.7.1.107" evidence="8"/>
<keyword evidence="7" id="KW-0346">Stress response</keyword>
<proteinExistence type="inferred from homology"/>
<keyword evidence="5 8" id="KW-0418">Kinase</keyword>
<keyword evidence="4 8" id="KW-0547">Nucleotide-binding</keyword>
<keyword evidence="3 8" id="KW-0808">Transferase</keyword>
<dbReference type="InterPro" id="IPR016064">
    <property type="entry name" value="NAD/diacylglycerol_kinase_sf"/>
</dbReference>
<dbReference type="PANTHER" id="PTHR11255">
    <property type="entry name" value="DIACYLGLYCEROL KINASE"/>
    <property type="match status" value="1"/>
</dbReference>
<dbReference type="GO" id="GO:0004143">
    <property type="term" value="F:ATP-dependent diacylglycerol kinase activity"/>
    <property type="evidence" value="ECO:0007669"/>
    <property type="project" value="UniProtKB-EC"/>
</dbReference>